<dbReference type="AlphaFoldDB" id="A0A6P8ZB99"/>
<dbReference type="InParanoid" id="A0A6P8ZB99"/>
<name>A0A6P8ZB99_THRPL</name>
<evidence type="ECO:0000256" key="1">
    <source>
        <dbReference type="SAM" id="MobiDB-lite"/>
    </source>
</evidence>
<dbReference type="KEGG" id="tpal:117647291"/>
<feature type="region of interest" description="Disordered" evidence="1">
    <location>
        <begin position="498"/>
        <end position="527"/>
    </location>
</feature>
<gene>
    <name evidence="3" type="primary">LOC117647291</name>
</gene>
<dbReference type="Proteomes" id="UP000515158">
    <property type="component" value="Unplaced"/>
</dbReference>
<sequence length="600" mass="67641">MKTKPKVDSNSQRLKALVLWIEENKTGIEELRSVPLKSRFVGAVTTVLFAGKHKGYKAKILMISADGAALEKKAEEVELQLYAEQQEAKKNKAKRNRAQKPKSGSASEQSIVRALGGKVPPPKELKHLDIVEQKEKRVLQQHQLNGQRFLDSQLLNLSSQPSSSRACEPTGDDLEVDENVRPSEKNEGLSEPNVLTQNVEPQSSECCEAARFIKKFSGAQYRSFFQEVLNLMGDVSPDEVQYLELLDIPEHVKKVELEPKAAKGVYISQTKRDQLKVDFANKPPLLARETLFALFGEETFKMLHVTAKGQKSGSYGIPPNVLTALLAFINNHVKDENKLKTVELTALITKRAPEWRAPEWRSKNKSVGKSPGSHQKRKAIEAKHHEDSFSAVTPPHALPRKRVANNSETEHYEDSSLTGFPFHSPRENISSLVQTHQQEDTGSPLAISIAGARKKLRMNTEGPHIVEGGMRLQQHSVPQYSNQLYQYNQQFQSHEQPCDQQYSCHQQQPQQDHHQLGSSHQSGPAYQHQGYQHLQPLQPLQSLQPQQPQHALQHQQALEHQQLLQRLQHLQQPLQPLQPLQVETVVKCGPDSTEELIDLN</sequence>
<feature type="compositionally biased region" description="Basic residues" evidence="1">
    <location>
        <begin position="91"/>
        <end position="100"/>
    </location>
</feature>
<evidence type="ECO:0000313" key="3">
    <source>
        <dbReference type="RefSeq" id="XP_034244887.1"/>
    </source>
</evidence>
<dbReference type="GeneID" id="117647291"/>
<feature type="compositionally biased region" description="Basic and acidic residues" evidence="1">
    <location>
        <begin position="378"/>
        <end position="388"/>
    </location>
</feature>
<dbReference type="RefSeq" id="XP_034244887.1">
    <property type="nucleotide sequence ID" value="XM_034388996.1"/>
</dbReference>
<accession>A0A6P8ZB99</accession>
<organism evidence="3">
    <name type="scientific">Thrips palmi</name>
    <name type="common">Melon thrips</name>
    <dbReference type="NCBI Taxonomy" id="161013"/>
    <lineage>
        <taxon>Eukaryota</taxon>
        <taxon>Metazoa</taxon>
        <taxon>Ecdysozoa</taxon>
        <taxon>Arthropoda</taxon>
        <taxon>Hexapoda</taxon>
        <taxon>Insecta</taxon>
        <taxon>Pterygota</taxon>
        <taxon>Neoptera</taxon>
        <taxon>Paraneoptera</taxon>
        <taxon>Thysanoptera</taxon>
        <taxon>Terebrantia</taxon>
        <taxon>Thripoidea</taxon>
        <taxon>Thripidae</taxon>
        <taxon>Thrips</taxon>
    </lineage>
</organism>
<protein>
    <submittedName>
        <fullName evidence="3">Uncharacterized protein LOC117647291</fullName>
    </submittedName>
</protein>
<evidence type="ECO:0000313" key="2">
    <source>
        <dbReference type="Proteomes" id="UP000515158"/>
    </source>
</evidence>
<proteinExistence type="predicted"/>
<keyword evidence="2" id="KW-1185">Reference proteome</keyword>
<dbReference type="OrthoDB" id="8234654at2759"/>
<feature type="region of interest" description="Disordered" evidence="1">
    <location>
        <begin position="159"/>
        <end position="190"/>
    </location>
</feature>
<feature type="region of interest" description="Disordered" evidence="1">
    <location>
        <begin position="88"/>
        <end position="123"/>
    </location>
</feature>
<reference evidence="3" key="1">
    <citation type="submission" date="2025-08" db="UniProtKB">
        <authorList>
            <consortium name="RefSeq"/>
        </authorList>
    </citation>
    <scope>IDENTIFICATION</scope>
    <source>
        <tissue evidence="3">Total insect</tissue>
    </source>
</reference>
<feature type="region of interest" description="Disordered" evidence="1">
    <location>
        <begin position="359"/>
        <end position="400"/>
    </location>
</feature>
<feature type="compositionally biased region" description="Low complexity" evidence="1">
    <location>
        <begin position="498"/>
        <end position="510"/>
    </location>
</feature>
<feature type="compositionally biased region" description="Basic and acidic residues" evidence="1">
    <location>
        <begin position="178"/>
        <end position="188"/>
    </location>
</feature>